<comment type="caution">
    <text evidence="2">The sequence shown here is derived from an EMBL/GenBank/DDBJ whole genome shotgun (WGS) entry which is preliminary data.</text>
</comment>
<protein>
    <submittedName>
        <fullName evidence="2">Uncharacterized protein</fullName>
    </submittedName>
</protein>
<accession>A0ABW8D3I3</accession>
<evidence type="ECO:0000313" key="3">
    <source>
        <dbReference type="Proteomes" id="UP001615550"/>
    </source>
</evidence>
<keyword evidence="1" id="KW-0472">Membrane</keyword>
<evidence type="ECO:0000313" key="2">
    <source>
        <dbReference type="EMBL" id="MFJ1267262.1"/>
    </source>
</evidence>
<reference evidence="2 3" key="1">
    <citation type="submission" date="2024-08" db="EMBL/GenBank/DDBJ databases">
        <title>Draft Genome Sequence of Legionella lytica strain DSB2004, Isolated From a Fire Sprinkler System.</title>
        <authorList>
            <person name="Everhart A.D."/>
            <person name="Kidane D.T."/>
            <person name="Farone A.L."/>
            <person name="Farone M.B."/>
        </authorList>
    </citation>
    <scope>NUCLEOTIDE SEQUENCE [LARGE SCALE GENOMIC DNA]</scope>
    <source>
        <strain evidence="2 3">DSB2004</strain>
    </source>
</reference>
<organism evidence="2 3">
    <name type="scientific">Legionella lytica</name>
    <dbReference type="NCBI Taxonomy" id="96232"/>
    <lineage>
        <taxon>Bacteria</taxon>
        <taxon>Pseudomonadati</taxon>
        <taxon>Pseudomonadota</taxon>
        <taxon>Gammaproteobacteria</taxon>
        <taxon>Legionellales</taxon>
        <taxon>Legionellaceae</taxon>
        <taxon>Legionella</taxon>
    </lineage>
</organism>
<name>A0ABW8D3I3_9GAMM</name>
<dbReference type="Proteomes" id="UP001615550">
    <property type="component" value="Unassembled WGS sequence"/>
</dbReference>
<sequence length="107" mass="11684">MPKEATSTEKVAHTAIVVGLFNLISIPAFFADSRLGAGLLVLITGTTFYQFNKIGEPTRPIGNMVNKMNNFFAPYTGDPSTDLENTARNIINGGDSVYQQLFSQNRP</sequence>
<keyword evidence="3" id="KW-1185">Reference proteome</keyword>
<gene>
    <name evidence="2" type="ORF">ACD661_01685</name>
</gene>
<keyword evidence="1" id="KW-0812">Transmembrane</keyword>
<dbReference type="RefSeq" id="WP_400185842.1">
    <property type="nucleotide sequence ID" value="NZ_JBGORX010000001.1"/>
</dbReference>
<keyword evidence="1" id="KW-1133">Transmembrane helix</keyword>
<proteinExistence type="predicted"/>
<feature type="transmembrane region" description="Helical" evidence="1">
    <location>
        <begin position="12"/>
        <end position="29"/>
    </location>
</feature>
<dbReference type="EMBL" id="JBGORX010000001">
    <property type="protein sequence ID" value="MFJ1267262.1"/>
    <property type="molecule type" value="Genomic_DNA"/>
</dbReference>
<evidence type="ECO:0000256" key="1">
    <source>
        <dbReference type="SAM" id="Phobius"/>
    </source>
</evidence>